<dbReference type="EMBL" id="AGCU01201181">
    <property type="status" value="NOT_ANNOTATED_CDS"/>
    <property type="molecule type" value="Genomic_DNA"/>
</dbReference>
<reference evidence="2" key="4">
    <citation type="submission" date="2025-09" db="UniProtKB">
        <authorList>
            <consortium name="Ensembl"/>
        </authorList>
    </citation>
    <scope>IDENTIFICATION</scope>
</reference>
<dbReference type="EMBL" id="AGCU01201184">
    <property type="status" value="NOT_ANNOTATED_CDS"/>
    <property type="molecule type" value="Genomic_DNA"/>
</dbReference>
<name>K7G981_PELSI</name>
<reference evidence="2" key="3">
    <citation type="submission" date="2025-08" db="UniProtKB">
        <authorList>
            <consortium name="Ensembl"/>
        </authorList>
    </citation>
    <scope>IDENTIFICATION</scope>
</reference>
<dbReference type="HOGENOM" id="CLU_604033_0_0_1"/>
<dbReference type="GeneTree" id="ENSGT00390000012728"/>
<dbReference type="Ensembl" id="ENSPSIT00000016918.1">
    <property type="protein sequence ID" value="ENSPSIP00000016842.1"/>
    <property type="gene ID" value="ENSPSIG00000015005.1"/>
</dbReference>
<dbReference type="EMBL" id="AGCU01201182">
    <property type="status" value="NOT_ANNOTATED_CDS"/>
    <property type="molecule type" value="Genomic_DNA"/>
</dbReference>
<dbReference type="AlphaFoldDB" id="K7G981"/>
<dbReference type="PANTHER" id="PTHR14815">
    <property type="entry name" value="DDB1- AND CUL4-ASSOCIATED FACTOR 17"/>
    <property type="match status" value="1"/>
</dbReference>
<dbReference type="GO" id="GO:0005654">
    <property type="term" value="C:nucleoplasm"/>
    <property type="evidence" value="ECO:0007669"/>
    <property type="project" value="Ensembl"/>
</dbReference>
<dbReference type="OMA" id="IQEMNCC"/>
<dbReference type="InterPro" id="IPR031620">
    <property type="entry name" value="DCAF17"/>
</dbReference>
<sequence length="566" mass="64913">MRRNSSFSPKIKMFPDSTTSSSARRLPSNAFKIHSVCRLLTRRSHGFYTKDAGIAHRKNMGILRQLVCQENTKFKNVWTTHSTSPIVYEQGRIYFDNYRCCVSSIAQEPRILYQLPSCSKSEKIEDALLLECPLGEMLPNPSDYKSSLAVLTAHNWLLRLSANTGAILEKIYLPPYCKFRYLSWDTPQEMMVVKSAQHKFPATAPQASSQQSVLFFLAVFRVLPLKFIGMLEINKKIFGNNVTDVAVSHGMLIVMYSVGLIRLYSFQTISEQFTEQQFDLGCKCNWNGKVGIVGKYPFGLPCNIKITDTPPLLFEVSSLENSFQIGGYPWHYIITPNKKKHKGVFHICALKDNSLAKNGIQEMKCCSLEPDWIYFHPDTSGRIIHVGPNLIKVLKLRETENNKYQQEITEDFVIMANRQNNVNNSVTVTASGRVVKKRFNLLDDDPEQETFKIVDYEDELDLLSVVAVTQIGADGRAHLDFHCNEHGILLKSIPLVESWDVTYNHQVYFDRDIVLHIEQKPNRIFSCYLYQMVCGSAEEDEHSSLEKVKKVFCKKGERIFEYFKRE</sequence>
<reference evidence="3" key="1">
    <citation type="submission" date="2011-10" db="EMBL/GenBank/DDBJ databases">
        <authorList>
            <consortium name="Soft-shell Turtle Genome Consortium"/>
        </authorList>
    </citation>
    <scope>NUCLEOTIDE SEQUENCE [LARGE SCALE GENOMIC DNA]</scope>
    <source>
        <strain evidence="3">Daiwa-1</strain>
    </source>
</reference>
<dbReference type="GO" id="GO:0080008">
    <property type="term" value="C:Cul4-RING E3 ubiquitin ligase complex"/>
    <property type="evidence" value="ECO:0007669"/>
    <property type="project" value="Ensembl"/>
</dbReference>
<dbReference type="STRING" id="13735.ENSPSIP00000016842"/>
<dbReference type="eggNOG" id="ENOG502QQ41">
    <property type="taxonomic scope" value="Eukaryota"/>
</dbReference>
<gene>
    <name evidence="2" type="primary">DCAF17</name>
</gene>
<evidence type="ECO:0000256" key="1">
    <source>
        <dbReference type="SAM" id="MobiDB-lite"/>
    </source>
</evidence>
<dbReference type="GO" id="GO:0000902">
    <property type="term" value="P:cell morphogenesis"/>
    <property type="evidence" value="ECO:0007669"/>
    <property type="project" value="Ensembl"/>
</dbReference>
<evidence type="ECO:0000313" key="3">
    <source>
        <dbReference type="Proteomes" id="UP000007267"/>
    </source>
</evidence>
<dbReference type="Pfam" id="PF15802">
    <property type="entry name" value="DCAF17"/>
    <property type="match status" value="1"/>
</dbReference>
<accession>K7G981</accession>
<feature type="region of interest" description="Disordered" evidence="1">
    <location>
        <begin position="1"/>
        <end position="23"/>
    </location>
</feature>
<dbReference type="GO" id="GO:0016567">
    <property type="term" value="P:protein ubiquitination"/>
    <property type="evidence" value="ECO:0007669"/>
    <property type="project" value="InterPro"/>
</dbReference>
<dbReference type="EMBL" id="AGCU01201183">
    <property type="status" value="NOT_ANNOTATED_CDS"/>
    <property type="molecule type" value="Genomic_DNA"/>
</dbReference>
<proteinExistence type="predicted"/>
<dbReference type="PANTHER" id="PTHR14815:SF2">
    <property type="entry name" value="DDB1- AND CUL4-ASSOCIATED FACTOR 17"/>
    <property type="match status" value="1"/>
</dbReference>
<dbReference type="GO" id="GO:0005829">
    <property type="term" value="C:cytosol"/>
    <property type="evidence" value="ECO:0007669"/>
    <property type="project" value="Ensembl"/>
</dbReference>
<organism evidence="2 3">
    <name type="scientific">Pelodiscus sinensis</name>
    <name type="common">Chinese softshell turtle</name>
    <name type="synonym">Trionyx sinensis</name>
    <dbReference type="NCBI Taxonomy" id="13735"/>
    <lineage>
        <taxon>Eukaryota</taxon>
        <taxon>Metazoa</taxon>
        <taxon>Chordata</taxon>
        <taxon>Craniata</taxon>
        <taxon>Vertebrata</taxon>
        <taxon>Euteleostomi</taxon>
        <taxon>Archelosauria</taxon>
        <taxon>Testudinata</taxon>
        <taxon>Testudines</taxon>
        <taxon>Cryptodira</taxon>
        <taxon>Trionychia</taxon>
        <taxon>Trionychidae</taxon>
        <taxon>Pelodiscus</taxon>
    </lineage>
</organism>
<dbReference type="EMBL" id="AGCU01201185">
    <property type="status" value="NOT_ANNOTATED_CDS"/>
    <property type="molecule type" value="Genomic_DNA"/>
</dbReference>
<evidence type="ECO:0000313" key="2">
    <source>
        <dbReference type="Ensembl" id="ENSPSIP00000016842.1"/>
    </source>
</evidence>
<reference evidence="3" key="2">
    <citation type="journal article" date="2013" name="Nat. Genet.">
        <title>The draft genomes of soft-shell turtle and green sea turtle yield insights into the development and evolution of the turtle-specific body plan.</title>
        <authorList>
            <person name="Wang Z."/>
            <person name="Pascual-Anaya J."/>
            <person name="Zadissa A."/>
            <person name="Li W."/>
            <person name="Niimura Y."/>
            <person name="Huang Z."/>
            <person name="Li C."/>
            <person name="White S."/>
            <person name="Xiong Z."/>
            <person name="Fang D."/>
            <person name="Wang B."/>
            <person name="Ming Y."/>
            <person name="Chen Y."/>
            <person name="Zheng Y."/>
            <person name="Kuraku S."/>
            <person name="Pignatelli M."/>
            <person name="Herrero J."/>
            <person name="Beal K."/>
            <person name="Nozawa M."/>
            <person name="Li Q."/>
            <person name="Wang J."/>
            <person name="Zhang H."/>
            <person name="Yu L."/>
            <person name="Shigenobu S."/>
            <person name="Wang J."/>
            <person name="Liu J."/>
            <person name="Flicek P."/>
            <person name="Searle S."/>
            <person name="Wang J."/>
            <person name="Kuratani S."/>
            <person name="Yin Y."/>
            <person name="Aken B."/>
            <person name="Zhang G."/>
            <person name="Irie N."/>
        </authorList>
    </citation>
    <scope>NUCLEOTIDE SEQUENCE [LARGE SCALE GENOMIC DNA]</scope>
    <source>
        <strain evidence="3">Daiwa-1</strain>
    </source>
</reference>
<protein>
    <submittedName>
        <fullName evidence="2">DDB1 and CUL4 associated factor 17</fullName>
    </submittedName>
</protein>
<keyword evidence="3" id="KW-1185">Reference proteome</keyword>
<dbReference type="GO" id="GO:0001675">
    <property type="term" value="P:acrosome assembly"/>
    <property type="evidence" value="ECO:0007669"/>
    <property type="project" value="Ensembl"/>
</dbReference>
<dbReference type="Proteomes" id="UP000007267">
    <property type="component" value="Unassembled WGS sequence"/>
</dbReference>